<keyword evidence="8" id="KW-0732">Signal</keyword>
<reference evidence="9 10" key="1">
    <citation type="submission" date="2020-03" db="EMBL/GenBank/DDBJ databases">
        <authorList>
            <person name="Wang L."/>
            <person name="He N."/>
            <person name="Li Y."/>
            <person name="Fang Y."/>
            <person name="Zhang F."/>
        </authorList>
    </citation>
    <scope>NUCLEOTIDE SEQUENCE [LARGE SCALE GENOMIC DNA]</scope>
    <source>
        <strain evidence="9 10">36D10-4-7</strain>
    </source>
</reference>
<organism evidence="9 10">
    <name type="scientific">Sphingomonas corticis</name>
    <dbReference type="NCBI Taxonomy" id="2722791"/>
    <lineage>
        <taxon>Bacteria</taxon>
        <taxon>Pseudomonadati</taxon>
        <taxon>Pseudomonadota</taxon>
        <taxon>Alphaproteobacteria</taxon>
        <taxon>Sphingomonadales</taxon>
        <taxon>Sphingomonadaceae</taxon>
        <taxon>Sphingomonas</taxon>
    </lineage>
</organism>
<dbReference type="Pfam" id="PF00375">
    <property type="entry name" value="SDF"/>
    <property type="match status" value="1"/>
</dbReference>
<evidence type="ECO:0000313" key="9">
    <source>
        <dbReference type="EMBL" id="NJR78274.1"/>
    </source>
</evidence>
<dbReference type="InterPro" id="IPR036458">
    <property type="entry name" value="Na:dicarbo_symporter_sf"/>
</dbReference>
<feature type="transmembrane region" description="Helical" evidence="7">
    <location>
        <begin position="353"/>
        <end position="379"/>
    </location>
</feature>
<keyword evidence="3" id="KW-1003">Cell membrane</keyword>
<evidence type="ECO:0000256" key="3">
    <source>
        <dbReference type="ARBA" id="ARBA00022475"/>
    </source>
</evidence>
<sequence>MSQATRILLSLVAGLLAGIALAAFAPGAVEPVAEVAQPIGTAWLNGLQMTIVPLVVSLLVTGIAATAQAASAGRLAARAIGLYLAMMTASAVLASLLTPLLLELFPIPAASAASLRGALSDLGPVPPSPKLGDFIAAVVPANVVKAAAESSFLSLIVFTLIFAFAILRASAEARDLLVRFFTALRDVMLIVIDWVLYAAPVGVGALALVVGARAGTGAFGALVHYILIVSAVGWIITIAAYPLGILGGRVSPGRFARGLLPAQAVAVSTQSSLGSLPAMLEGARGLGVPVTTAGVTLPIAVAILRATGPAMNLAVAIYVATWFGVAIPPAIMATAVIVATLTSLGSVSLPGSVSFLSAISPIASTIGAPVAPLGLLVAVETLPDITRTLGNVTMDVATTVLLARWNGDEESGDADEVPG</sequence>
<feature type="chain" id="PRO_5047190013" evidence="8">
    <location>
        <begin position="23"/>
        <end position="419"/>
    </location>
</feature>
<keyword evidence="5 7" id="KW-1133">Transmembrane helix</keyword>
<dbReference type="Gene3D" id="1.10.3860.10">
    <property type="entry name" value="Sodium:dicarboxylate symporter"/>
    <property type="match status" value="1"/>
</dbReference>
<evidence type="ECO:0000313" key="10">
    <source>
        <dbReference type="Proteomes" id="UP000732399"/>
    </source>
</evidence>
<comment type="caution">
    <text evidence="9">The sequence shown here is derived from an EMBL/GenBank/DDBJ whole genome shotgun (WGS) entry which is preliminary data.</text>
</comment>
<comment type="subcellular location">
    <subcellularLocation>
        <location evidence="1">Cell membrane</location>
        <topology evidence="1">Multi-pass membrane protein</topology>
    </subcellularLocation>
</comment>
<feature type="transmembrane region" description="Helical" evidence="7">
    <location>
        <begin position="316"/>
        <end position="341"/>
    </location>
</feature>
<dbReference type="PANTHER" id="PTHR42865">
    <property type="entry name" value="PROTON/GLUTAMATE-ASPARTATE SYMPORTER"/>
    <property type="match status" value="1"/>
</dbReference>
<feature type="signal peptide" evidence="8">
    <location>
        <begin position="1"/>
        <end position="22"/>
    </location>
</feature>
<keyword evidence="6 7" id="KW-0472">Membrane</keyword>
<protein>
    <submittedName>
        <fullName evidence="9">Dicarboxylate/amino acid:cation symporter</fullName>
    </submittedName>
</protein>
<evidence type="ECO:0000256" key="4">
    <source>
        <dbReference type="ARBA" id="ARBA00022692"/>
    </source>
</evidence>
<evidence type="ECO:0000256" key="7">
    <source>
        <dbReference type="SAM" id="Phobius"/>
    </source>
</evidence>
<evidence type="ECO:0000256" key="1">
    <source>
        <dbReference type="ARBA" id="ARBA00004651"/>
    </source>
</evidence>
<feature type="transmembrane region" description="Helical" evidence="7">
    <location>
        <begin position="150"/>
        <end position="167"/>
    </location>
</feature>
<accession>A0ABX1CJX5</accession>
<keyword evidence="2" id="KW-0813">Transport</keyword>
<dbReference type="EMBL" id="JAAVJH010000003">
    <property type="protein sequence ID" value="NJR78274.1"/>
    <property type="molecule type" value="Genomic_DNA"/>
</dbReference>
<feature type="transmembrane region" description="Helical" evidence="7">
    <location>
        <begin position="222"/>
        <end position="246"/>
    </location>
</feature>
<dbReference type="Proteomes" id="UP000732399">
    <property type="component" value="Unassembled WGS sequence"/>
</dbReference>
<proteinExistence type="predicted"/>
<name>A0ABX1CJX5_9SPHN</name>
<feature type="transmembrane region" description="Helical" evidence="7">
    <location>
        <begin position="46"/>
        <end position="67"/>
    </location>
</feature>
<evidence type="ECO:0000256" key="2">
    <source>
        <dbReference type="ARBA" id="ARBA00022448"/>
    </source>
</evidence>
<dbReference type="PRINTS" id="PR00173">
    <property type="entry name" value="EDTRNSPORT"/>
</dbReference>
<keyword evidence="4 7" id="KW-0812">Transmembrane</keyword>
<feature type="transmembrane region" description="Helical" evidence="7">
    <location>
        <begin position="79"/>
        <end position="102"/>
    </location>
</feature>
<evidence type="ECO:0000256" key="5">
    <source>
        <dbReference type="ARBA" id="ARBA00022989"/>
    </source>
</evidence>
<dbReference type="InterPro" id="IPR001991">
    <property type="entry name" value="Na-dicarboxylate_symporter"/>
</dbReference>
<feature type="transmembrane region" description="Helical" evidence="7">
    <location>
        <begin position="187"/>
        <end position="210"/>
    </location>
</feature>
<gene>
    <name evidence="9" type="ORF">HBH26_06535</name>
</gene>
<dbReference type="RefSeq" id="WP_168133785.1">
    <property type="nucleotide sequence ID" value="NZ_JAAVJH010000003.1"/>
</dbReference>
<dbReference type="PANTHER" id="PTHR42865:SF7">
    <property type="entry name" value="PROTON_GLUTAMATE-ASPARTATE SYMPORTER"/>
    <property type="match status" value="1"/>
</dbReference>
<dbReference type="SUPFAM" id="SSF118215">
    <property type="entry name" value="Proton glutamate symport protein"/>
    <property type="match status" value="1"/>
</dbReference>
<evidence type="ECO:0000256" key="8">
    <source>
        <dbReference type="SAM" id="SignalP"/>
    </source>
</evidence>
<keyword evidence="10" id="KW-1185">Reference proteome</keyword>
<evidence type="ECO:0000256" key="6">
    <source>
        <dbReference type="ARBA" id="ARBA00023136"/>
    </source>
</evidence>